<dbReference type="PRINTS" id="PR00114">
    <property type="entry name" value="STPHPHTASE"/>
</dbReference>
<keyword evidence="11" id="KW-1185">Reference proteome</keyword>
<evidence type="ECO:0000256" key="7">
    <source>
        <dbReference type="ARBA" id="ARBA00047761"/>
    </source>
</evidence>
<dbReference type="EC" id="3.1.3.16" evidence="2"/>
<dbReference type="Proteomes" id="UP001470230">
    <property type="component" value="Unassembled WGS sequence"/>
</dbReference>
<accession>A0ABR2ILG1</accession>
<sequence length="430" mass="48414">MDLHEVIRPIWMYYYRMIQSNNDILDSSLTFPLVPQTHIELLMKETANILYNEPSLLRIIGDVVVIGAIHGHILDLFRIIKQFGSPEYTKYLFLGNFIDYGDFSTETAILIFVLKYLYPNNVFIIRGKHEFAHICQRGTFSSELYAIYGNKMIQSAFLKAFAYLPFASLVNNKILCVHGGIGPNSNDISTIESIKRPIYDSESIVAKELIFSEPSDSISQSIKSRNYLYTFGQKAVQAFMKNEKIDLIIRCKEIIEGGIEYGFNNSIASVCSASNFCGIYKNNSCVIKIKSNGQNEQVILPPIAYVKRMKAVHLSRRISNISSYPNTVPSVSGPVTTSRSCPNSNVSLVSSLKSSTKLPVLSSRIKECSNMSQKNVENSIIPNRKSMYGQKNIGEVNHTFGMKKDFEFLGLKKITPSRLPGSKRSPSVWK</sequence>
<gene>
    <name evidence="10" type="ORF">M9Y10_011351</name>
</gene>
<keyword evidence="6" id="KW-0464">Manganese</keyword>
<evidence type="ECO:0000259" key="9">
    <source>
        <dbReference type="SMART" id="SM00156"/>
    </source>
</evidence>
<evidence type="ECO:0000256" key="8">
    <source>
        <dbReference type="ARBA" id="ARBA00048336"/>
    </source>
</evidence>
<dbReference type="EMBL" id="JAPFFF010000017">
    <property type="protein sequence ID" value="KAK8863663.1"/>
    <property type="molecule type" value="Genomic_DNA"/>
</dbReference>
<proteinExistence type="predicted"/>
<evidence type="ECO:0000256" key="1">
    <source>
        <dbReference type="ARBA" id="ARBA00001936"/>
    </source>
</evidence>
<evidence type="ECO:0000256" key="4">
    <source>
        <dbReference type="ARBA" id="ARBA00022801"/>
    </source>
</evidence>
<organism evidence="10 11">
    <name type="scientific">Tritrichomonas musculus</name>
    <dbReference type="NCBI Taxonomy" id="1915356"/>
    <lineage>
        <taxon>Eukaryota</taxon>
        <taxon>Metamonada</taxon>
        <taxon>Parabasalia</taxon>
        <taxon>Tritrichomonadida</taxon>
        <taxon>Tritrichomonadidae</taxon>
        <taxon>Tritrichomonas</taxon>
    </lineage>
</organism>
<protein>
    <recommendedName>
        <fullName evidence="2">protein-serine/threonine phosphatase</fullName>
        <ecNumber evidence="2">3.1.3.16</ecNumber>
    </recommendedName>
</protein>
<dbReference type="SMART" id="SM00156">
    <property type="entry name" value="PP2Ac"/>
    <property type="match status" value="1"/>
</dbReference>
<name>A0ABR2ILG1_9EUKA</name>
<dbReference type="InterPro" id="IPR006186">
    <property type="entry name" value="Ser/Thr-sp_prot-phosphatase"/>
</dbReference>
<comment type="catalytic activity">
    <reaction evidence="7">
        <text>O-phospho-L-seryl-[protein] + H2O = L-seryl-[protein] + phosphate</text>
        <dbReference type="Rhea" id="RHEA:20629"/>
        <dbReference type="Rhea" id="RHEA-COMP:9863"/>
        <dbReference type="Rhea" id="RHEA-COMP:11604"/>
        <dbReference type="ChEBI" id="CHEBI:15377"/>
        <dbReference type="ChEBI" id="CHEBI:29999"/>
        <dbReference type="ChEBI" id="CHEBI:43474"/>
        <dbReference type="ChEBI" id="CHEBI:83421"/>
        <dbReference type="EC" id="3.1.3.16"/>
    </reaction>
</comment>
<evidence type="ECO:0000256" key="2">
    <source>
        <dbReference type="ARBA" id="ARBA00013081"/>
    </source>
</evidence>
<evidence type="ECO:0000256" key="5">
    <source>
        <dbReference type="ARBA" id="ARBA00022912"/>
    </source>
</evidence>
<dbReference type="PANTHER" id="PTHR11668">
    <property type="entry name" value="SERINE/THREONINE PROTEIN PHOSPHATASE"/>
    <property type="match status" value="1"/>
</dbReference>
<evidence type="ECO:0000256" key="3">
    <source>
        <dbReference type="ARBA" id="ARBA00022723"/>
    </source>
</evidence>
<evidence type="ECO:0000313" key="10">
    <source>
        <dbReference type="EMBL" id="KAK8863663.1"/>
    </source>
</evidence>
<dbReference type="Gene3D" id="3.60.21.10">
    <property type="match status" value="1"/>
</dbReference>
<dbReference type="SUPFAM" id="SSF56300">
    <property type="entry name" value="Metallo-dependent phosphatases"/>
    <property type="match status" value="1"/>
</dbReference>
<feature type="domain" description="Serine/threonine specific protein phosphatases" evidence="9">
    <location>
        <begin position="34"/>
        <end position="304"/>
    </location>
</feature>
<dbReference type="InterPro" id="IPR029052">
    <property type="entry name" value="Metallo-depent_PP-like"/>
</dbReference>
<keyword evidence="4" id="KW-0378">Hydrolase</keyword>
<evidence type="ECO:0000313" key="11">
    <source>
        <dbReference type="Proteomes" id="UP001470230"/>
    </source>
</evidence>
<dbReference type="CDD" id="cd00144">
    <property type="entry name" value="MPP_PPP_family"/>
    <property type="match status" value="1"/>
</dbReference>
<comment type="catalytic activity">
    <reaction evidence="8">
        <text>O-phospho-L-threonyl-[protein] + H2O = L-threonyl-[protein] + phosphate</text>
        <dbReference type="Rhea" id="RHEA:47004"/>
        <dbReference type="Rhea" id="RHEA-COMP:11060"/>
        <dbReference type="Rhea" id="RHEA-COMP:11605"/>
        <dbReference type="ChEBI" id="CHEBI:15377"/>
        <dbReference type="ChEBI" id="CHEBI:30013"/>
        <dbReference type="ChEBI" id="CHEBI:43474"/>
        <dbReference type="ChEBI" id="CHEBI:61977"/>
        <dbReference type="EC" id="3.1.3.16"/>
    </reaction>
</comment>
<dbReference type="Pfam" id="PF00149">
    <property type="entry name" value="Metallophos"/>
    <property type="match status" value="1"/>
</dbReference>
<dbReference type="PANTHER" id="PTHR11668:SF300">
    <property type="entry name" value="SERINE_THREONINE-PROTEIN PHOSPHATASE"/>
    <property type="match status" value="1"/>
</dbReference>
<dbReference type="InterPro" id="IPR050341">
    <property type="entry name" value="PP1_catalytic_subunit"/>
</dbReference>
<reference evidence="10 11" key="1">
    <citation type="submission" date="2024-04" db="EMBL/GenBank/DDBJ databases">
        <title>Tritrichomonas musculus Genome.</title>
        <authorList>
            <person name="Alves-Ferreira E."/>
            <person name="Grigg M."/>
            <person name="Lorenzi H."/>
            <person name="Galac M."/>
        </authorList>
    </citation>
    <scope>NUCLEOTIDE SEQUENCE [LARGE SCALE GENOMIC DNA]</scope>
    <source>
        <strain evidence="10 11">EAF2021</strain>
    </source>
</reference>
<dbReference type="InterPro" id="IPR004843">
    <property type="entry name" value="Calcineurin-like_PHP"/>
</dbReference>
<keyword evidence="3" id="KW-0479">Metal-binding</keyword>
<comment type="caution">
    <text evidence="10">The sequence shown here is derived from an EMBL/GenBank/DDBJ whole genome shotgun (WGS) entry which is preliminary data.</text>
</comment>
<comment type="cofactor">
    <cofactor evidence="1">
        <name>Mn(2+)</name>
        <dbReference type="ChEBI" id="CHEBI:29035"/>
    </cofactor>
</comment>
<evidence type="ECO:0000256" key="6">
    <source>
        <dbReference type="ARBA" id="ARBA00023211"/>
    </source>
</evidence>
<keyword evidence="5" id="KW-0904">Protein phosphatase</keyword>